<name>A0ABT0W8Z4_9BACI</name>
<evidence type="ECO:0000256" key="5">
    <source>
        <dbReference type="ARBA" id="ARBA00022989"/>
    </source>
</evidence>
<reference evidence="9 10" key="1">
    <citation type="submission" date="2022-06" db="EMBL/GenBank/DDBJ databases">
        <authorList>
            <person name="Jeon C.O."/>
        </authorList>
    </citation>
    <scope>NUCLEOTIDE SEQUENCE [LARGE SCALE GENOMIC DNA]</scope>
    <source>
        <strain evidence="9 10">KCTC 13943</strain>
    </source>
</reference>
<dbReference type="Pfam" id="PF00528">
    <property type="entry name" value="BPD_transp_1"/>
    <property type="match status" value="1"/>
</dbReference>
<protein>
    <submittedName>
        <fullName evidence="9">Sugar ABC transporter permease</fullName>
    </submittedName>
</protein>
<proteinExistence type="inferred from homology"/>
<keyword evidence="6 7" id="KW-0472">Membrane</keyword>
<evidence type="ECO:0000256" key="2">
    <source>
        <dbReference type="ARBA" id="ARBA00022448"/>
    </source>
</evidence>
<dbReference type="PANTHER" id="PTHR43005">
    <property type="entry name" value="BLR7065 PROTEIN"/>
    <property type="match status" value="1"/>
</dbReference>
<feature type="transmembrane region" description="Helical" evidence="7">
    <location>
        <begin position="88"/>
        <end position="109"/>
    </location>
</feature>
<evidence type="ECO:0000256" key="7">
    <source>
        <dbReference type="RuleBase" id="RU363032"/>
    </source>
</evidence>
<dbReference type="Proteomes" id="UP001523262">
    <property type="component" value="Unassembled WGS sequence"/>
</dbReference>
<dbReference type="EMBL" id="JAMQCR010000001">
    <property type="protein sequence ID" value="MCM2532797.1"/>
    <property type="molecule type" value="Genomic_DNA"/>
</dbReference>
<comment type="similarity">
    <text evidence="7">Belongs to the binding-protein-dependent transport system permease family.</text>
</comment>
<comment type="subcellular location">
    <subcellularLocation>
        <location evidence="1 7">Cell membrane</location>
        <topology evidence="1 7">Multi-pass membrane protein</topology>
    </subcellularLocation>
</comment>
<evidence type="ECO:0000313" key="9">
    <source>
        <dbReference type="EMBL" id="MCM2532797.1"/>
    </source>
</evidence>
<dbReference type="SUPFAM" id="SSF161098">
    <property type="entry name" value="MetI-like"/>
    <property type="match status" value="1"/>
</dbReference>
<dbReference type="PANTHER" id="PTHR43005:SF1">
    <property type="entry name" value="SPERMIDINE_PUTRESCINE TRANSPORT SYSTEM PERMEASE PROTEIN"/>
    <property type="match status" value="1"/>
</dbReference>
<organism evidence="9 10">
    <name type="scientific">Neobacillus pocheonensis</name>
    <dbReference type="NCBI Taxonomy" id="363869"/>
    <lineage>
        <taxon>Bacteria</taxon>
        <taxon>Bacillati</taxon>
        <taxon>Bacillota</taxon>
        <taxon>Bacilli</taxon>
        <taxon>Bacillales</taxon>
        <taxon>Bacillaceae</taxon>
        <taxon>Neobacillus</taxon>
    </lineage>
</organism>
<feature type="transmembrane region" description="Helical" evidence="7">
    <location>
        <begin position="277"/>
        <end position="300"/>
    </location>
</feature>
<feature type="transmembrane region" description="Helical" evidence="7">
    <location>
        <begin position="171"/>
        <end position="196"/>
    </location>
</feature>
<dbReference type="InterPro" id="IPR035906">
    <property type="entry name" value="MetI-like_sf"/>
</dbReference>
<evidence type="ECO:0000256" key="1">
    <source>
        <dbReference type="ARBA" id="ARBA00004651"/>
    </source>
</evidence>
<accession>A0ABT0W8Z4</accession>
<keyword evidence="2 7" id="KW-0813">Transport</keyword>
<keyword evidence="5 7" id="KW-1133">Transmembrane helix</keyword>
<evidence type="ECO:0000259" key="8">
    <source>
        <dbReference type="PROSITE" id="PS50928"/>
    </source>
</evidence>
<keyword evidence="10" id="KW-1185">Reference proteome</keyword>
<comment type="caution">
    <text evidence="9">The sequence shown here is derived from an EMBL/GenBank/DDBJ whole genome shotgun (WGS) entry which is preliminary data.</text>
</comment>
<evidence type="ECO:0000313" key="10">
    <source>
        <dbReference type="Proteomes" id="UP001523262"/>
    </source>
</evidence>
<sequence>MKTQTETIVDRGLPSFRIAKHGLFIFLCLLPALLLVTVFIYYPLFKGVIMAFQNYSLFDLNNIDFIGLGNFQTILADAGFKQSLINSFYWVFCSLIPQLIIGFIVALLLRKKFRGRGIYQAFIFFPWAMSGFLIGLIWRWMLNGQGGVINDLLMKLKIIHSAIPFLADPTWAMVSVIVANVWYGITFFAIMIIAALQSIPDELFEAAKIDGANYMQQLFKITIPYILPTLIVTTLLRVIWILNFPDIIYSLTNGGPAGSTHILSTYMIDKLINGQNYGQAAAVGVMMMIILLFFPFSIYLQRNLIKQVIFNGETRKLATVV</sequence>
<gene>
    <name evidence="9" type="ORF">NDK43_10875</name>
</gene>
<feature type="transmembrane region" description="Helical" evidence="7">
    <location>
        <begin position="217"/>
        <end position="242"/>
    </location>
</feature>
<feature type="transmembrane region" description="Helical" evidence="7">
    <location>
        <begin position="121"/>
        <end position="141"/>
    </location>
</feature>
<evidence type="ECO:0000256" key="6">
    <source>
        <dbReference type="ARBA" id="ARBA00023136"/>
    </source>
</evidence>
<feature type="domain" description="ABC transmembrane type-1" evidence="8">
    <location>
        <begin position="84"/>
        <end position="298"/>
    </location>
</feature>
<evidence type="ECO:0000256" key="3">
    <source>
        <dbReference type="ARBA" id="ARBA00022475"/>
    </source>
</evidence>
<keyword evidence="4 7" id="KW-0812">Transmembrane</keyword>
<dbReference type="CDD" id="cd06261">
    <property type="entry name" value="TM_PBP2"/>
    <property type="match status" value="1"/>
</dbReference>
<feature type="transmembrane region" description="Helical" evidence="7">
    <location>
        <begin position="21"/>
        <end position="42"/>
    </location>
</feature>
<evidence type="ECO:0000256" key="4">
    <source>
        <dbReference type="ARBA" id="ARBA00022692"/>
    </source>
</evidence>
<dbReference type="Gene3D" id="1.10.3720.10">
    <property type="entry name" value="MetI-like"/>
    <property type="match status" value="1"/>
</dbReference>
<dbReference type="PROSITE" id="PS50928">
    <property type="entry name" value="ABC_TM1"/>
    <property type="match status" value="1"/>
</dbReference>
<dbReference type="InterPro" id="IPR000515">
    <property type="entry name" value="MetI-like"/>
</dbReference>
<keyword evidence="3" id="KW-1003">Cell membrane</keyword>